<keyword evidence="4 9" id="KW-0808">Transferase</keyword>
<evidence type="ECO:0000256" key="7">
    <source>
        <dbReference type="ARBA" id="ARBA00023128"/>
    </source>
</evidence>
<dbReference type="Pfam" id="PF00348">
    <property type="entry name" value="polyprenyl_synt"/>
    <property type="match status" value="1"/>
</dbReference>
<dbReference type="CDD" id="cd00685">
    <property type="entry name" value="Trans_IPPS_HT"/>
    <property type="match status" value="1"/>
</dbReference>
<dbReference type="PANTHER" id="PTHR12001">
    <property type="entry name" value="GERANYLGERANYL PYROPHOSPHATE SYNTHASE"/>
    <property type="match status" value="1"/>
</dbReference>
<evidence type="ECO:0000256" key="1">
    <source>
        <dbReference type="ARBA" id="ARBA00001946"/>
    </source>
</evidence>
<evidence type="ECO:0000256" key="10">
    <source>
        <dbReference type="SAM" id="SignalP"/>
    </source>
</evidence>
<dbReference type="GO" id="GO:0005739">
    <property type="term" value="C:mitochondrion"/>
    <property type="evidence" value="ECO:0007669"/>
    <property type="project" value="UniProtKB-SubCell"/>
</dbReference>
<evidence type="ECO:0000256" key="5">
    <source>
        <dbReference type="ARBA" id="ARBA00022723"/>
    </source>
</evidence>
<evidence type="ECO:0000256" key="3">
    <source>
        <dbReference type="ARBA" id="ARBA00006706"/>
    </source>
</evidence>
<reference evidence="11 12" key="1">
    <citation type="journal article" date="2012" name="Nature">
        <title>Repeated polyploidization of Gossypium genomes and the evolution of spinnable cotton fibres.</title>
        <authorList>
            <person name="Paterson A.H."/>
            <person name="Wendel J.F."/>
            <person name="Gundlach H."/>
            <person name="Guo H."/>
            <person name="Jenkins J."/>
            <person name="Jin D."/>
            <person name="Llewellyn D."/>
            <person name="Showmaker K.C."/>
            <person name="Shu S."/>
            <person name="Udall J."/>
            <person name="Yoo M.J."/>
            <person name="Byers R."/>
            <person name="Chen W."/>
            <person name="Doron-Faigenboim A."/>
            <person name="Duke M.V."/>
            <person name="Gong L."/>
            <person name="Grimwood J."/>
            <person name="Grover C."/>
            <person name="Grupp K."/>
            <person name="Hu G."/>
            <person name="Lee T.H."/>
            <person name="Li J."/>
            <person name="Lin L."/>
            <person name="Liu T."/>
            <person name="Marler B.S."/>
            <person name="Page J.T."/>
            <person name="Roberts A.W."/>
            <person name="Romanel E."/>
            <person name="Sanders W.S."/>
            <person name="Szadkowski E."/>
            <person name="Tan X."/>
            <person name="Tang H."/>
            <person name="Xu C."/>
            <person name="Wang J."/>
            <person name="Wang Z."/>
            <person name="Zhang D."/>
            <person name="Zhang L."/>
            <person name="Ashrafi H."/>
            <person name="Bedon F."/>
            <person name="Bowers J.E."/>
            <person name="Brubaker C.L."/>
            <person name="Chee P.W."/>
            <person name="Das S."/>
            <person name="Gingle A.R."/>
            <person name="Haigler C.H."/>
            <person name="Harker D."/>
            <person name="Hoffmann L.V."/>
            <person name="Hovav R."/>
            <person name="Jones D.C."/>
            <person name="Lemke C."/>
            <person name="Mansoor S."/>
            <person name="ur Rahman M."/>
            <person name="Rainville L.N."/>
            <person name="Rambani A."/>
            <person name="Reddy U.K."/>
            <person name="Rong J.K."/>
            <person name="Saranga Y."/>
            <person name="Scheffler B.E."/>
            <person name="Scheffler J.A."/>
            <person name="Stelly D.M."/>
            <person name="Triplett B.A."/>
            <person name="Van Deynze A."/>
            <person name="Vaslin M.F."/>
            <person name="Waghmare V.N."/>
            <person name="Walford S.A."/>
            <person name="Wright R.J."/>
            <person name="Zaki E.A."/>
            <person name="Zhang T."/>
            <person name="Dennis E.S."/>
            <person name="Mayer K.F."/>
            <person name="Peterson D.G."/>
            <person name="Rokhsar D.S."/>
            <person name="Wang X."/>
            <person name="Schmutz J."/>
        </authorList>
    </citation>
    <scope>NUCLEOTIDE SEQUENCE [LARGE SCALE GENOMIC DNA]</scope>
</reference>
<dbReference type="GO" id="GO:0008299">
    <property type="term" value="P:isoprenoid biosynthetic process"/>
    <property type="evidence" value="ECO:0007669"/>
    <property type="project" value="UniProtKB-KW"/>
</dbReference>
<dbReference type="Gramene" id="KJB07789">
    <property type="protein sequence ID" value="KJB07789"/>
    <property type="gene ID" value="B456_001G118100"/>
</dbReference>
<keyword evidence="12" id="KW-1185">Reference proteome</keyword>
<comment type="subcellular location">
    <subcellularLocation>
        <location evidence="2">Mitochondrion</location>
    </subcellularLocation>
</comment>
<dbReference type="GO" id="GO:0004659">
    <property type="term" value="F:prenyltransferase activity"/>
    <property type="evidence" value="ECO:0007669"/>
    <property type="project" value="InterPro"/>
</dbReference>
<dbReference type="GO" id="GO:1990234">
    <property type="term" value="C:transferase complex"/>
    <property type="evidence" value="ECO:0007669"/>
    <property type="project" value="TreeGrafter"/>
</dbReference>
<dbReference type="GO" id="GO:0046872">
    <property type="term" value="F:metal ion binding"/>
    <property type="evidence" value="ECO:0007669"/>
    <property type="project" value="UniProtKB-KW"/>
</dbReference>
<evidence type="ECO:0000256" key="8">
    <source>
        <dbReference type="ARBA" id="ARBA00023229"/>
    </source>
</evidence>
<dbReference type="Gene3D" id="1.10.600.10">
    <property type="entry name" value="Farnesyl Diphosphate Synthase"/>
    <property type="match status" value="1"/>
</dbReference>
<organism evidence="11 12">
    <name type="scientific">Gossypium raimondii</name>
    <name type="common">Peruvian cotton</name>
    <name type="synonym">Gossypium klotzschianum subsp. raimondii</name>
    <dbReference type="NCBI Taxonomy" id="29730"/>
    <lineage>
        <taxon>Eukaryota</taxon>
        <taxon>Viridiplantae</taxon>
        <taxon>Streptophyta</taxon>
        <taxon>Embryophyta</taxon>
        <taxon>Tracheophyta</taxon>
        <taxon>Spermatophyta</taxon>
        <taxon>Magnoliopsida</taxon>
        <taxon>eudicotyledons</taxon>
        <taxon>Gunneridae</taxon>
        <taxon>Pentapetalae</taxon>
        <taxon>rosids</taxon>
        <taxon>malvids</taxon>
        <taxon>Malvales</taxon>
        <taxon>Malvaceae</taxon>
        <taxon>Malvoideae</taxon>
        <taxon>Gossypium</taxon>
    </lineage>
</organism>
<dbReference type="InterPro" id="IPR033749">
    <property type="entry name" value="Polyprenyl_synt_CS"/>
</dbReference>
<dbReference type="InterPro" id="IPR008949">
    <property type="entry name" value="Isoprenoid_synthase_dom_sf"/>
</dbReference>
<dbReference type="AlphaFoldDB" id="A0A0D2PLQ7"/>
<dbReference type="EMBL" id="CM001740">
    <property type="protein sequence ID" value="KJB07789.1"/>
    <property type="molecule type" value="Genomic_DNA"/>
</dbReference>
<sequence>MARAALLHLLRYRTAAAAAAAEPLSAFRCLMTRSNSKTPAAGIKWAGFCRPFSSKAALNDVIGNDTDSSVAVMEPQERVDPFSLVANELSLIATRLRSMVAAEVPNLASAAEYFFKIGAEGKRFRPTVLLLMATALDVHIPELSPPGIGDTLPTDLRTRQQRIAEITEMIHVASLLHDDVLDDADTRRGVGSLNAVMGNKLAVLAGDFLLSRACLTLASLKNTEVVTLIATVVENLVTGETMQLTTASNKRFSMEYYMQKTYNKTASLMSNSCKSVALLAGHTTVIAMLAFEYGKNLGLAFQLIDDVLDFTGTSASLGKGSLSDIRHGIITAPILFAMEEYPQLRAVVDKGFDNPANVDMALEYLGKSRGIERTKELAMKHANLAAAAIESLPQSDDEDVIKSRQALIDLTQRVITRNK</sequence>
<dbReference type="OrthoDB" id="9927103at2759"/>
<dbReference type="PROSITE" id="PS00723">
    <property type="entry name" value="POLYPRENYL_SYNTHASE_1"/>
    <property type="match status" value="1"/>
</dbReference>
<gene>
    <name evidence="11" type="ORF">B456_001G118100</name>
</gene>
<keyword evidence="7" id="KW-0496">Mitochondrion</keyword>
<proteinExistence type="inferred from homology"/>
<evidence type="ECO:0000256" key="2">
    <source>
        <dbReference type="ARBA" id="ARBA00004173"/>
    </source>
</evidence>
<feature type="signal peptide" evidence="10">
    <location>
        <begin position="1"/>
        <end position="17"/>
    </location>
</feature>
<evidence type="ECO:0000256" key="6">
    <source>
        <dbReference type="ARBA" id="ARBA00022842"/>
    </source>
</evidence>
<dbReference type="SFLD" id="SFLDS00005">
    <property type="entry name" value="Isoprenoid_Synthase_Type_I"/>
    <property type="match status" value="1"/>
</dbReference>
<keyword evidence="6" id="KW-0460">Magnesium</keyword>
<dbReference type="FunFam" id="1.10.600.10:FF:000015">
    <property type="entry name" value="Solanesyl diphosphate synthase 3, chloroplastic/mitochondrial"/>
    <property type="match status" value="1"/>
</dbReference>
<evidence type="ECO:0000313" key="11">
    <source>
        <dbReference type="EMBL" id="KJB07789.1"/>
    </source>
</evidence>
<accession>A0A0D2PLQ7</accession>
<feature type="chain" id="PRO_5002249546" evidence="10">
    <location>
        <begin position="18"/>
        <end position="419"/>
    </location>
</feature>
<comment type="similarity">
    <text evidence="3 9">Belongs to the FPP/GGPP synthase family.</text>
</comment>
<dbReference type="SUPFAM" id="SSF48576">
    <property type="entry name" value="Terpenoid synthases"/>
    <property type="match status" value="1"/>
</dbReference>
<dbReference type="PROSITE" id="PS00444">
    <property type="entry name" value="POLYPRENYL_SYNTHASE_2"/>
    <property type="match status" value="1"/>
</dbReference>
<evidence type="ECO:0000256" key="9">
    <source>
        <dbReference type="RuleBase" id="RU004466"/>
    </source>
</evidence>
<comment type="cofactor">
    <cofactor evidence="1">
        <name>Mg(2+)</name>
        <dbReference type="ChEBI" id="CHEBI:18420"/>
    </cofactor>
</comment>
<evidence type="ECO:0000256" key="4">
    <source>
        <dbReference type="ARBA" id="ARBA00022679"/>
    </source>
</evidence>
<keyword evidence="10" id="KW-0732">Signal</keyword>
<dbReference type="Proteomes" id="UP000032304">
    <property type="component" value="Chromosome 1"/>
</dbReference>
<dbReference type="GO" id="GO:0006744">
    <property type="term" value="P:ubiquinone biosynthetic process"/>
    <property type="evidence" value="ECO:0007669"/>
    <property type="project" value="TreeGrafter"/>
</dbReference>
<keyword evidence="5" id="KW-0479">Metal-binding</keyword>
<evidence type="ECO:0000313" key="12">
    <source>
        <dbReference type="Proteomes" id="UP000032304"/>
    </source>
</evidence>
<keyword evidence="8" id="KW-0414">Isoprene biosynthesis</keyword>
<name>A0A0D2PLQ7_GOSRA</name>
<dbReference type="InterPro" id="IPR000092">
    <property type="entry name" value="Polyprenyl_synt"/>
</dbReference>
<protein>
    <submittedName>
        <fullName evidence="11">Uncharacterized protein</fullName>
    </submittedName>
</protein>
<dbReference type="PANTHER" id="PTHR12001:SF74">
    <property type="entry name" value="SOLANESYL-DIPHOSPHATE SYNTHASE 1, MITOCHONDRIAL-LIKE ISOFORM X1"/>
    <property type="match status" value="1"/>
</dbReference>